<keyword evidence="3" id="KW-1185">Reference proteome</keyword>
<dbReference type="Proteomes" id="UP000198802">
    <property type="component" value="Unassembled WGS sequence"/>
</dbReference>
<reference evidence="3" key="1">
    <citation type="submission" date="2015-11" db="EMBL/GenBank/DDBJ databases">
        <authorList>
            <person name="Varghese N."/>
        </authorList>
    </citation>
    <scope>NUCLEOTIDE SEQUENCE [LARGE SCALE GENOMIC DNA]</scope>
    <source>
        <strain evidence="3">DSM 45899</strain>
    </source>
</reference>
<evidence type="ECO:0000259" key="1">
    <source>
        <dbReference type="Pfam" id="PF00296"/>
    </source>
</evidence>
<protein>
    <submittedName>
        <fullName evidence="2">F420-dependent oxidoreductase, MSMEG_4879 family</fullName>
    </submittedName>
</protein>
<feature type="domain" description="Luciferase-like" evidence="1">
    <location>
        <begin position="8"/>
        <end position="260"/>
    </location>
</feature>
<dbReference type="GO" id="GO:0016705">
    <property type="term" value="F:oxidoreductase activity, acting on paired donors, with incorporation or reduction of molecular oxygen"/>
    <property type="evidence" value="ECO:0007669"/>
    <property type="project" value="InterPro"/>
</dbReference>
<dbReference type="InterPro" id="IPR050564">
    <property type="entry name" value="F420-G6PD/mer"/>
</dbReference>
<gene>
    <name evidence="2" type="ORF">Ga0074812_108285</name>
</gene>
<evidence type="ECO:0000313" key="3">
    <source>
        <dbReference type="Proteomes" id="UP000198802"/>
    </source>
</evidence>
<dbReference type="PANTHER" id="PTHR43244">
    <property type="match status" value="1"/>
</dbReference>
<dbReference type="NCBIfam" id="TIGR03564">
    <property type="entry name" value="F420_MSMEG_4879"/>
    <property type="match status" value="1"/>
</dbReference>
<dbReference type="SUPFAM" id="SSF51679">
    <property type="entry name" value="Bacterial luciferase-like"/>
    <property type="match status" value="1"/>
</dbReference>
<dbReference type="AlphaFoldDB" id="A0A0S4QM84"/>
<proteinExistence type="predicted"/>
<evidence type="ECO:0000313" key="2">
    <source>
        <dbReference type="EMBL" id="CUU56757.1"/>
    </source>
</evidence>
<dbReference type="Gene3D" id="3.20.20.30">
    <property type="entry name" value="Luciferase-like domain"/>
    <property type="match status" value="1"/>
</dbReference>
<dbReference type="InterPro" id="IPR011251">
    <property type="entry name" value="Luciferase-like_dom"/>
</dbReference>
<dbReference type="InterPro" id="IPR019910">
    <property type="entry name" value="Lucif-like_OxRdtase_MSMEG_4879"/>
</dbReference>
<dbReference type="InterPro" id="IPR036661">
    <property type="entry name" value="Luciferase-like_sf"/>
</dbReference>
<organism evidence="2 3">
    <name type="scientific">Parafrankia irregularis</name>
    <dbReference type="NCBI Taxonomy" id="795642"/>
    <lineage>
        <taxon>Bacteria</taxon>
        <taxon>Bacillati</taxon>
        <taxon>Actinomycetota</taxon>
        <taxon>Actinomycetes</taxon>
        <taxon>Frankiales</taxon>
        <taxon>Frankiaceae</taxon>
        <taxon>Parafrankia</taxon>
    </lineage>
</organism>
<dbReference type="PANTHER" id="PTHR43244:SF2">
    <property type="entry name" value="CONSERVED HYPOTHETICAL ALANINE AND PROLINE-RICH PROTEIN"/>
    <property type="match status" value="1"/>
</dbReference>
<dbReference type="RefSeq" id="WP_091277467.1">
    <property type="nucleotide sequence ID" value="NZ_FAOZ01000008.1"/>
</dbReference>
<accession>A0A0S4QM84</accession>
<name>A0A0S4QM84_9ACTN</name>
<sequence length="301" mass="31316">MRLGVHIADGPGLEALVGEVRQAADAGLASAYFGQLASWDAATAAALCAQRVPGIEVGTAIVPTYPRHPLVLAGQALTAQAASGNRFVLGIGPGHRPIVEGQFGLSFDRPARHIREYLTALRPLLHGEDVEFHGETLTVVGRVDVPGTSAPPVLLAALAPKLLRLAGELADGTITVWTGARHLAETITPAVTAAATAAGRPAPRVVAGVLAAVTDDRPGALQTLSEQLGFVAELPSYRALLDRQGLTGVHETAAVGDEREVEREIRRFAAAGATDLVVGLYGDEPTRKRTLALLSDLATQV</sequence>
<dbReference type="Pfam" id="PF00296">
    <property type="entry name" value="Bac_luciferase"/>
    <property type="match status" value="1"/>
</dbReference>
<dbReference type="EMBL" id="FAOZ01000008">
    <property type="protein sequence ID" value="CUU56757.1"/>
    <property type="molecule type" value="Genomic_DNA"/>
</dbReference>